<gene>
    <name evidence="1" type="ORF">F4820DRAFT_425968</name>
</gene>
<keyword evidence="2" id="KW-1185">Reference proteome</keyword>
<dbReference type="Proteomes" id="UP001497700">
    <property type="component" value="Unassembled WGS sequence"/>
</dbReference>
<comment type="caution">
    <text evidence="1">The sequence shown here is derived from an EMBL/GenBank/DDBJ whole genome shotgun (WGS) entry which is preliminary data.</text>
</comment>
<organism evidence="1 2">
    <name type="scientific">Hypoxylon rubiginosum</name>
    <dbReference type="NCBI Taxonomy" id="110542"/>
    <lineage>
        <taxon>Eukaryota</taxon>
        <taxon>Fungi</taxon>
        <taxon>Dikarya</taxon>
        <taxon>Ascomycota</taxon>
        <taxon>Pezizomycotina</taxon>
        <taxon>Sordariomycetes</taxon>
        <taxon>Xylariomycetidae</taxon>
        <taxon>Xylariales</taxon>
        <taxon>Hypoxylaceae</taxon>
        <taxon>Hypoxylon</taxon>
    </lineage>
</organism>
<sequence length="251" mass="27093">MSVALITAGSAGLGAAAARVFAKNGFRVIVNYANNDERANNLLKELPALSTSSHGSGGDRFVTIKADLGSRDDINRLVKESIDKFGRLDVVFSNGGWTRFRGMNSIDENAFEEDWDQAFNVNVKSHLWLMQAAKKHLDETEGAFISTASIAGVIPSGSSLAYSVTKAAHLHLMKALAIMAAPKITVNTVSPGLLLTEWAKGFTEEQKEAHLKKTKLNRFVSVEDVAEQVFTFAKSKSMTGVNVVVDAGFTL</sequence>
<evidence type="ECO:0000313" key="2">
    <source>
        <dbReference type="Proteomes" id="UP001497700"/>
    </source>
</evidence>
<name>A0ACB9YWB8_9PEZI</name>
<accession>A0ACB9YWB8</accession>
<dbReference type="EMBL" id="MU393498">
    <property type="protein sequence ID" value="KAI4863709.1"/>
    <property type="molecule type" value="Genomic_DNA"/>
</dbReference>
<proteinExistence type="predicted"/>
<protein>
    <submittedName>
        <fullName evidence="1">NAD(P)-binding protein</fullName>
    </submittedName>
</protein>
<evidence type="ECO:0000313" key="1">
    <source>
        <dbReference type="EMBL" id="KAI4863709.1"/>
    </source>
</evidence>
<reference evidence="1 2" key="1">
    <citation type="journal article" date="2022" name="New Phytol.">
        <title>Ecological generalism drives hyperdiversity of secondary metabolite gene clusters in xylarialean endophytes.</title>
        <authorList>
            <person name="Franco M.E.E."/>
            <person name="Wisecaver J.H."/>
            <person name="Arnold A.E."/>
            <person name="Ju Y.M."/>
            <person name="Slot J.C."/>
            <person name="Ahrendt S."/>
            <person name="Moore L.P."/>
            <person name="Eastman K.E."/>
            <person name="Scott K."/>
            <person name="Konkel Z."/>
            <person name="Mondo S.J."/>
            <person name="Kuo A."/>
            <person name="Hayes R.D."/>
            <person name="Haridas S."/>
            <person name="Andreopoulos B."/>
            <person name="Riley R."/>
            <person name="LaButti K."/>
            <person name="Pangilinan J."/>
            <person name="Lipzen A."/>
            <person name="Amirebrahimi M."/>
            <person name="Yan J."/>
            <person name="Adam C."/>
            <person name="Keymanesh K."/>
            <person name="Ng V."/>
            <person name="Louie K."/>
            <person name="Northen T."/>
            <person name="Drula E."/>
            <person name="Henrissat B."/>
            <person name="Hsieh H.M."/>
            <person name="Youens-Clark K."/>
            <person name="Lutzoni F."/>
            <person name="Miadlikowska J."/>
            <person name="Eastwood D.C."/>
            <person name="Hamelin R.C."/>
            <person name="Grigoriev I.V."/>
            <person name="U'Ren J.M."/>
        </authorList>
    </citation>
    <scope>NUCLEOTIDE SEQUENCE [LARGE SCALE GENOMIC DNA]</scope>
    <source>
        <strain evidence="1 2">CBS 119005</strain>
    </source>
</reference>